<dbReference type="RefSeq" id="WP_129187446.1">
    <property type="nucleotide sequence ID" value="NZ_CP035493.1"/>
</dbReference>
<dbReference type="InterPro" id="IPR052901">
    <property type="entry name" value="Bact_TGase-like"/>
</dbReference>
<dbReference type="KEGG" id="xya:ET471_07830"/>
<feature type="region of interest" description="Disordered" evidence="1">
    <location>
        <begin position="298"/>
        <end position="318"/>
    </location>
</feature>
<keyword evidence="2" id="KW-1133">Transmembrane helix</keyword>
<dbReference type="PANTHER" id="PTHR42736:SF1">
    <property type="entry name" value="PROTEIN-GLUTAMINE GAMMA-GLUTAMYLTRANSFERASE"/>
    <property type="match status" value="1"/>
</dbReference>
<dbReference type="Proteomes" id="UP000292118">
    <property type="component" value="Chromosome"/>
</dbReference>
<evidence type="ECO:0000259" key="3">
    <source>
        <dbReference type="SMART" id="SM00460"/>
    </source>
</evidence>
<keyword evidence="5" id="KW-1185">Reference proteome</keyword>
<dbReference type="SMART" id="SM00460">
    <property type="entry name" value="TGc"/>
    <property type="match status" value="1"/>
</dbReference>
<feature type="domain" description="Transglutaminase-like" evidence="3">
    <location>
        <begin position="471"/>
        <end position="545"/>
    </location>
</feature>
<dbReference type="Pfam" id="PF01841">
    <property type="entry name" value="Transglut_core"/>
    <property type="match status" value="1"/>
</dbReference>
<feature type="compositionally biased region" description="Acidic residues" evidence="1">
    <location>
        <begin position="574"/>
        <end position="590"/>
    </location>
</feature>
<feature type="transmembrane region" description="Helical" evidence="2">
    <location>
        <begin position="47"/>
        <end position="67"/>
    </location>
</feature>
<feature type="region of interest" description="Disordered" evidence="1">
    <location>
        <begin position="544"/>
        <end position="593"/>
    </location>
</feature>
<feature type="transmembrane region" description="Helical" evidence="2">
    <location>
        <begin position="22"/>
        <end position="40"/>
    </location>
</feature>
<gene>
    <name evidence="4" type="ORF">ET471_07830</name>
</gene>
<feature type="transmembrane region" description="Helical" evidence="2">
    <location>
        <begin position="208"/>
        <end position="227"/>
    </location>
</feature>
<protein>
    <submittedName>
        <fullName evidence="4">Transglutaminase domain-containing protein</fullName>
    </submittedName>
</protein>
<evidence type="ECO:0000256" key="2">
    <source>
        <dbReference type="SAM" id="Phobius"/>
    </source>
</evidence>
<accession>A0A4P6F6J8</accession>
<evidence type="ECO:0000313" key="5">
    <source>
        <dbReference type="Proteomes" id="UP000292118"/>
    </source>
</evidence>
<dbReference type="EMBL" id="CP035493">
    <property type="protein sequence ID" value="QAY69949.1"/>
    <property type="molecule type" value="Genomic_DNA"/>
</dbReference>
<name>A0A4P6F6J8_9MICO</name>
<evidence type="ECO:0000313" key="4">
    <source>
        <dbReference type="EMBL" id="QAY69949.1"/>
    </source>
</evidence>
<feature type="compositionally biased region" description="Pro residues" evidence="1">
    <location>
        <begin position="562"/>
        <end position="573"/>
    </location>
</feature>
<organism evidence="4 5">
    <name type="scientific">Xylanimonas protaetiae</name>
    <dbReference type="NCBI Taxonomy" id="2509457"/>
    <lineage>
        <taxon>Bacteria</taxon>
        <taxon>Bacillati</taxon>
        <taxon>Actinomycetota</taxon>
        <taxon>Actinomycetes</taxon>
        <taxon>Micrococcales</taxon>
        <taxon>Promicromonosporaceae</taxon>
        <taxon>Xylanimonas</taxon>
    </lineage>
</organism>
<feature type="transmembrane region" description="Helical" evidence="2">
    <location>
        <begin position="160"/>
        <end position="179"/>
    </location>
</feature>
<dbReference type="Gene3D" id="3.10.620.30">
    <property type="match status" value="1"/>
</dbReference>
<evidence type="ECO:0000256" key="1">
    <source>
        <dbReference type="SAM" id="MobiDB-lite"/>
    </source>
</evidence>
<dbReference type="PANTHER" id="PTHR42736">
    <property type="entry name" value="PROTEIN-GLUTAMINE GAMMA-GLUTAMYLTRANSFERASE"/>
    <property type="match status" value="1"/>
</dbReference>
<feature type="transmembrane region" description="Helical" evidence="2">
    <location>
        <begin position="109"/>
        <end position="129"/>
    </location>
</feature>
<dbReference type="InterPro" id="IPR038765">
    <property type="entry name" value="Papain-like_cys_pep_sf"/>
</dbReference>
<feature type="transmembrane region" description="Helical" evidence="2">
    <location>
        <begin position="136"/>
        <end position="154"/>
    </location>
</feature>
<dbReference type="OrthoDB" id="3651060at2"/>
<dbReference type="InterPro" id="IPR002931">
    <property type="entry name" value="Transglutaminase-like"/>
</dbReference>
<dbReference type="InterPro" id="IPR021878">
    <property type="entry name" value="TgpA_N"/>
</dbReference>
<keyword evidence="2" id="KW-0812">Transmembrane</keyword>
<feature type="transmembrane region" description="Helical" evidence="2">
    <location>
        <begin position="600"/>
        <end position="625"/>
    </location>
</feature>
<keyword evidence="2" id="KW-0472">Membrane</keyword>
<dbReference type="Pfam" id="PF11992">
    <property type="entry name" value="TgpA_N"/>
    <property type="match status" value="1"/>
</dbReference>
<proteinExistence type="predicted"/>
<feature type="compositionally biased region" description="Basic and acidic residues" evidence="1">
    <location>
        <begin position="547"/>
        <end position="561"/>
    </location>
</feature>
<sequence>MLAVLLAAVAVGFGPVWGSAGFWLPAAGGAVLGLLVSWLAAARRWSVLTTAVAVVVAYLAVGGPLALPSTTRSGVVPTLGTVRGLALGAVHGWKEFVTTVPPLHSFPDLALVPFLVLYAVAVAAGTVAWRARLAAWALVPVGAGLVAVILLGTVDVARPVPQGLVVGVVGLLWGALRVVENRVGQHTVTTEASAAASRRLRWYRFRTGATILGLGAVAAAFAAPAVLPEQPRTVLREVVVPPLDVHDFVSPLTAFRRYANDDRETELLRIDGLPAGQRVRLATLDTYDGVVFDASSDQPGSGTYTRAGDEIATPDRSPSTPLDVQILGYSGPWVPAAGALTGITWTGARAGELLDGTYYDAVTRTALTTSGLREGDTYRLRAQLVPQPAEADLLAGRILTDTPEPPLDDQLVPASARSKAAQFMGEETDPVKRLFALRDGLVASGIYSSGLENQAPSRPGHSVERIDTLLEGDEMVGDDEQFAVALVLMAREAGIPARVTMGFYVDPEKDQRTDGEPWTVVGGDVHAWAEVPFEGYGWVPIDAVPDQDNKIKPEPKSEKVPKPPVLQDPQPPEEPADDVPGDVKDDDGQDQDAQGFDWRLAGLIAVSVGVPLVVVAAPVVAVLAYKSRRRTRRRTTGPYADRVSGGWREVVDRATDLGTAVPAGSTRRETAGTLVDALGDHGHVALAHRADATVFGGVDPTPEQVEAYWQDVDAVVGSMAGSVTRRARLRAALSLRSVRWGRALPALRLPQVTPWRRKSR</sequence>
<reference evidence="4 5" key="1">
    <citation type="submission" date="2019-01" db="EMBL/GenBank/DDBJ databases">
        <title>Genome sequencing of strain FW10M-9.</title>
        <authorList>
            <person name="Heo J."/>
            <person name="Kim S.-J."/>
            <person name="Kim J.-S."/>
            <person name="Hong S.-B."/>
            <person name="Kwon S.-W."/>
        </authorList>
    </citation>
    <scope>NUCLEOTIDE SEQUENCE [LARGE SCALE GENOMIC DNA]</scope>
    <source>
        <strain evidence="4 5">FW10M-9</strain>
    </source>
</reference>
<dbReference type="AlphaFoldDB" id="A0A4P6F6J8"/>
<dbReference type="SUPFAM" id="SSF54001">
    <property type="entry name" value="Cysteine proteinases"/>
    <property type="match status" value="1"/>
</dbReference>